<feature type="transmembrane region" description="Helical" evidence="1">
    <location>
        <begin position="58"/>
        <end position="82"/>
    </location>
</feature>
<dbReference type="EMBL" id="AYYX01000025">
    <property type="protein sequence ID" value="KRM88688.1"/>
    <property type="molecule type" value="Genomic_DNA"/>
</dbReference>
<accession>A0A0R2CBI4</accession>
<proteinExistence type="predicted"/>
<comment type="caution">
    <text evidence="2">The sequence shown here is derived from an EMBL/GenBank/DDBJ whole genome shotgun (WGS) entry which is preliminary data.</text>
</comment>
<dbReference type="Proteomes" id="UP000051576">
    <property type="component" value="Unassembled WGS sequence"/>
</dbReference>
<reference evidence="2 3" key="1">
    <citation type="journal article" date="2015" name="Genome Announc.">
        <title>Expanding the biotechnology potential of lactobacilli through comparative genomics of 213 strains and associated genera.</title>
        <authorList>
            <person name="Sun Z."/>
            <person name="Harris H.M."/>
            <person name="McCann A."/>
            <person name="Guo C."/>
            <person name="Argimon S."/>
            <person name="Zhang W."/>
            <person name="Yang X."/>
            <person name="Jeffery I.B."/>
            <person name="Cooney J.C."/>
            <person name="Kagawa T.F."/>
            <person name="Liu W."/>
            <person name="Song Y."/>
            <person name="Salvetti E."/>
            <person name="Wrobel A."/>
            <person name="Rasinkangas P."/>
            <person name="Parkhill J."/>
            <person name="Rea M.C."/>
            <person name="O'Sullivan O."/>
            <person name="Ritari J."/>
            <person name="Douillard F.P."/>
            <person name="Paul Ross R."/>
            <person name="Yang R."/>
            <person name="Briner A.E."/>
            <person name="Felis G.E."/>
            <person name="de Vos W.M."/>
            <person name="Barrangou R."/>
            <person name="Klaenhammer T.R."/>
            <person name="Caufield P.W."/>
            <person name="Cui Y."/>
            <person name="Zhang H."/>
            <person name="O'Toole P.W."/>
        </authorList>
    </citation>
    <scope>NUCLEOTIDE SEQUENCE [LARGE SCALE GENOMIC DNA]</scope>
    <source>
        <strain evidence="2 3">DSM 20605</strain>
    </source>
</reference>
<dbReference type="eggNOG" id="COG4392">
    <property type="taxonomic scope" value="Bacteria"/>
</dbReference>
<keyword evidence="3" id="KW-1185">Reference proteome</keyword>
<sequence length="86" mass="9437">MTPFIILQHFHLPKLVLDYLNFVPIAIMAGLWIESLLIRQSGQLPAINWLNLGASIPAFLTVIISKNLLITVIVGVIGAGILQMAF</sequence>
<dbReference type="AlphaFoldDB" id="A0A0R2CBI4"/>
<organism evidence="2 3">
    <name type="scientific">Liquorilactobacillus vini DSM 20605</name>
    <dbReference type="NCBI Taxonomy" id="1133569"/>
    <lineage>
        <taxon>Bacteria</taxon>
        <taxon>Bacillati</taxon>
        <taxon>Bacillota</taxon>
        <taxon>Bacilli</taxon>
        <taxon>Lactobacillales</taxon>
        <taxon>Lactobacillaceae</taxon>
        <taxon>Liquorilactobacillus</taxon>
    </lineage>
</organism>
<evidence type="ECO:0000256" key="1">
    <source>
        <dbReference type="SAM" id="Phobius"/>
    </source>
</evidence>
<dbReference type="InterPro" id="IPR008407">
    <property type="entry name" value="Brnchd-chn_aa_trnsp_AzlD"/>
</dbReference>
<name>A0A0R2CBI4_9LACO</name>
<evidence type="ECO:0008006" key="4">
    <source>
        <dbReference type="Google" id="ProtNLM"/>
    </source>
</evidence>
<evidence type="ECO:0000313" key="2">
    <source>
        <dbReference type="EMBL" id="KRM88688.1"/>
    </source>
</evidence>
<protein>
    <recommendedName>
        <fullName evidence="4">Branched-chain amino acid transport</fullName>
    </recommendedName>
</protein>
<gene>
    <name evidence="2" type="ORF">FD21_GL000944</name>
</gene>
<feature type="transmembrane region" description="Helical" evidence="1">
    <location>
        <begin position="20"/>
        <end position="38"/>
    </location>
</feature>
<keyword evidence="1" id="KW-0472">Membrane</keyword>
<dbReference type="Pfam" id="PF05437">
    <property type="entry name" value="AzlD"/>
    <property type="match status" value="1"/>
</dbReference>
<keyword evidence="1" id="KW-0812">Transmembrane</keyword>
<keyword evidence="1" id="KW-1133">Transmembrane helix</keyword>
<evidence type="ECO:0000313" key="3">
    <source>
        <dbReference type="Proteomes" id="UP000051576"/>
    </source>
</evidence>
<dbReference type="PATRIC" id="fig|1133569.4.peg.1052"/>
<dbReference type="STRING" id="1133569.FD21_GL000944"/>